<proteinExistence type="predicted"/>
<name>A0A3D9Z9T2_9ACTN</name>
<dbReference type="InterPro" id="IPR009959">
    <property type="entry name" value="Cyclase_SnoaL-like"/>
</dbReference>
<comment type="caution">
    <text evidence="1">The sequence shown here is derived from an EMBL/GenBank/DDBJ whole genome shotgun (WGS) entry which is preliminary data.</text>
</comment>
<dbReference type="GO" id="GO:0030638">
    <property type="term" value="P:polyketide metabolic process"/>
    <property type="evidence" value="ECO:0007669"/>
    <property type="project" value="InterPro"/>
</dbReference>
<sequence>MSMLVNMKSGEIPIALHRHFPPSNFGAVGAEQQNLELMQTLDDAWNSQDLDTFNSRHADDVVVRWPGRPETHGRHNHEAEAVAFFTAFPDQHLDNRPYKVLFGSGEWTCSVAHWTGTMTGALGDVPPTGRSFSVDFCTVAHWVDGRIVEENLFYDLTTFMKQVGLA</sequence>
<keyword evidence="1" id="KW-0413">Isomerase</keyword>
<evidence type="ECO:0000313" key="2">
    <source>
        <dbReference type="Proteomes" id="UP000256913"/>
    </source>
</evidence>
<dbReference type="Proteomes" id="UP000256913">
    <property type="component" value="Unassembled WGS sequence"/>
</dbReference>
<evidence type="ECO:0000313" key="1">
    <source>
        <dbReference type="EMBL" id="REF94168.1"/>
    </source>
</evidence>
<dbReference type="Gene3D" id="3.10.450.50">
    <property type="match status" value="1"/>
</dbReference>
<protein>
    <submittedName>
        <fullName evidence="1">Steroid delta-isomerase-like uncharacterized protein</fullName>
    </submittedName>
</protein>
<dbReference type="GO" id="GO:0016853">
    <property type="term" value="F:isomerase activity"/>
    <property type="evidence" value="ECO:0007669"/>
    <property type="project" value="UniProtKB-KW"/>
</dbReference>
<keyword evidence="2" id="KW-1185">Reference proteome</keyword>
<accession>A0A3D9Z9T2</accession>
<dbReference type="AlphaFoldDB" id="A0A3D9Z9T2"/>
<dbReference type="EMBL" id="QUMQ01000001">
    <property type="protein sequence ID" value="REF94168.1"/>
    <property type="molecule type" value="Genomic_DNA"/>
</dbReference>
<dbReference type="InterPro" id="IPR032710">
    <property type="entry name" value="NTF2-like_dom_sf"/>
</dbReference>
<dbReference type="Pfam" id="PF07366">
    <property type="entry name" value="SnoaL"/>
    <property type="match status" value="1"/>
</dbReference>
<dbReference type="PANTHER" id="PTHR38436">
    <property type="entry name" value="POLYKETIDE CYCLASE SNOAL-LIKE DOMAIN"/>
    <property type="match status" value="1"/>
</dbReference>
<reference evidence="1 2" key="1">
    <citation type="submission" date="2018-08" db="EMBL/GenBank/DDBJ databases">
        <title>Sequencing the genomes of 1000 actinobacteria strains.</title>
        <authorList>
            <person name="Klenk H.-P."/>
        </authorList>
    </citation>
    <scope>NUCLEOTIDE SEQUENCE [LARGE SCALE GENOMIC DNA]</scope>
    <source>
        <strain evidence="1 2">DSM 44099</strain>
    </source>
</reference>
<gene>
    <name evidence="1" type="ORF">DFJ67_0082</name>
</gene>
<dbReference type="SUPFAM" id="SSF54427">
    <property type="entry name" value="NTF2-like"/>
    <property type="match status" value="1"/>
</dbReference>
<dbReference type="PANTHER" id="PTHR38436:SF1">
    <property type="entry name" value="ESTER CYCLASE"/>
    <property type="match status" value="1"/>
</dbReference>
<organism evidence="1 2">
    <name type="scientific">Asanoa ferruginea</name>
    <dbReference type="NCBI Taxonomy" id="53367"/>
    <lineage>
        <taxon>Bacteria</taxon>
        <taxon>Bacillati</taxon>
        <taxon>Actinomycetota</taxon>
        <taxon>Actinomycetes</taxon>
        <taxon>Micromonosporales</taxon>
        <taxon>Micromonosporaceae</taxon>
        <taxon>Asanoa</taxon>
    </lineage>
</organism>